<dbReference type="Pfam" id="PF07568">
    <property type="entry name" value="HisKA_2"/>
    <property type="match status" value="1"/>
</dbReference>
<feature type="domain" description="Histidine kinase" evidence="7">
    <location>
        <begin position="528"/>
        <end position="718"/>
    </location>
</feature>
<organism evidence="11 12">
    <name type="scientific">Sediminispirochaeta smaragdinae (strain DSM 11293 / JCM 15392 / SEBR 4228)</name>
    <name type="common">Spirochaeta smaragdinae</name>
    <dbReference type="NCBI Taxonomy" id="573413"/>
    <lineage>
        <taxon>Bacteria</taxon>
        <taxon>Pseudomonadati</taxon>
        <taxon>Spirochaetota</taxon>
        <taxon>Spirochaetia</taxon>
        <taxon>Spirochaetales</taxon>
        <taxon>Spirochaetaceae</taxon>
        <taxon>Sediminispirochaeta</taxon>
    </lineage>
</organism>
<dbReference type="HOGENOM" id="CLU_000445_114_57_12"/>
<dbReference type="Proteomes" id="UP000002318">
    <property type="component" value="Chromosome"/>
</dbReference>
<evidence type="ECO:0000256" key="3">
    <source>
        <dbReference type="ARBA" id="ARBA00022553"/>
    </source>
</evidence>
<dbReference type="InterPro" id="IPR013655">
    <property type="entry name" value="PAS_fold_3"/>
</dbReference>
<dbReference type="InterPro" id="IPR005467">
    <property type="entry name" value="His_kinase_dom"/>
</dbReference>
<dbReference type="InterPro" id="IPR001610">
    <property type="entry name" value="PAC"/>
</dbReference>
<dbReference type="InterPro" id="IPR036890">
    <property type="entry name" value="HATPase_C_sf"/>
</dbReference>
<dbReference type="Gene3D" id="3.30.450.20">
    <property type="entry name" value="PAS domain"/>
    <property type="match status" value="3"/>
</dbReference>
<dbReference type="PROSITE" id="PS50109">
    <property type="entry name" value="HIS_KIN"/>
    <property type="match status" value="1"/>
</dbReference>
<dbReference type="SUPFAM" id="SSF52172">
    <property type="entry name" value="CheY-like"/>
    <property type="match status" value="1"/>
</dbReference>
<feature type="domain" description="PAC" evidence="10">
    <location>
        <begin position="464"/>
        <end position="517"/>
    </location>
</feature>
<feature type="domain" description="PAS" evidence="9">
    <location>
        <begin position="388"/>
        <end position="460"/>
    </location>
</feature>
<dbReference type="GO" id="GO:0000160">
    <property type="term" value="P:phosphorelay signal transduction system"/>
    <property type="evidence" value="ECO:0007669"/>
    <property type="project" value="InterPro"/>
</dbReference>
<dbReference type="CDD" id="cd00130">
    <property type="entry name" value="PAS"/>
    <property type="match status" value="3"/>
</dbReference>
<dbReference type="NCBIfam" id="TIGR00229">
    <property type="entry name" value="sensory_box"/>
    <property type="match status" value="3"/>
</dbReference>
<proteinExistence type="predicted"/>
<dbReference type="GO" id="GO:0004673">
    <property type="term" value="F:protein histidine kinase activity"/>
    <property type="evidence" value="ECO:0007669"/>
    <property type="project" value="UniProtKB-EC"/>
</dbReference>
<dbReference type="InterPro" id="IPR001789">
    <property type="entry name" value="Sig_transdc_resp-reg_receiver"/>
</dbReference>
<dbReference type="InterPro" id="IPR000700">
    <property type="entry name" value="PAS-assoc_C"/>
</dbReference>
<dbReference type="PANTHER" id="PTHR43304:SF1">
    <property type="entry name" value="PAC DOMAIN-CONTAINING PROTEIN"/>
    <property type="match status" value="1"/>
</dbReference>
<keyword evidence="3" id="KW-0597">Phosphoprotein</keyword>
<evidence type="ECO:0000313" key="11">
    <source>
        <dbReference type="EMBL" id="ADK82627.1"/>
    </source>
</evidence>
<name>E1R7C2_SEDSS</name>
<evidence type="ECO:0000256" key="2">
    <source>
        <dbReference type="ARBA" id="ARBA00012438"/>
    </source>
</evidence>
<dbReference type="Pfam" id="PF08448">
    <property type="entry name" value="PAS_4"/>
    <property type="match status" value="1"/>
</dbReference>
<evidence type="ECO:0000259" key="8">
    <source>
        <dbReference type="PROSITE" id="PS50110"/>
    </source>
</evidence>
<accession>E1R7C2</accession>
<dbReference type="Gene3D" id="3.30.565.10">
    <property type="entry name" value="Histidine kinase-like ATPase, C-terminal domain"/>
    <property type="match status" value="1"/>
</dbReference>
<dbReference type="Gene3D" id="3.40.50.2300">
    <property type="match status" value="1"/>
</dbReference>
<comment type="caution">
    <text evidence="6">Lacks conserved residue(s) required for the propagation of feature annotation.</text>
</comment>
<keyword evidence="4" id="KW-0808">Transferase</keyword>
<protein>
    <recommendedName>
        <fullName evidence="2">histidine kinase</fullName>
        <ecNumber evidence="2">2.7.13.3</ecNumber>
    </recommendedName>
</protein>
<dbReference type="EC" id="2.7.13.3" evidence="2"/>
<dbReference type="InterPro" id="IPR011495">
    <property type="entry name" value="Sig_transdc_His_kin_sub2_dim/P"/>
</dbReference>
<dbReference type="RefSeq" id="WP_013256086.1">
    <property type="nucleotide sequence ID" value="NC_014364.1"/>
</dbReference>
<dbReference type="PROSITE" id="PS50112">
    <property type="entry name" value="PAS"/>
    <property type="match status" value="2"/>
</dbReference>
<dbReference type="eggNOG" id="COG2202">
    <property type="taxonomic scope" value="Bacteria"/>
</dbReference>
<dbReference type="SUPFAM" id="SSF55785">
    <property type="entry name" value="PYP-like sensor domain (PAS domain)"/>
    <property type="match status" value="3"/>
</dbReference>
<dbReference type="eggNOG" id="COG0784">
    <property type="taxonomic scope" value="Bacteria"/>
</dbReference>
<comment type="catalytic activity">
    <reaction evidence="1">
        <text>ATP + protein L-histidine = ADP + protein N-phospho-L-histidine.</text>
        <dbReference type="EC" id="2.7.13.3"/>
    </reaction>
</comment>
<feature type="domain" description="Response regulatory" evidence="8">
    <location>
        <begin position="8"/>
        <end position="123"/>
    </location>
</feature>
<evidence type="ECO:0000259" key="10">
    <source>
        <dbReference type="PROSITE" id="PS50113"/>
    </source>
</evidence>
<dbReference type="Pfam" id="PF08447">
    <property type="entry name" value="PAS_3"/>
    <property type="match status" value="2"/>
</dbReference>
<dbReference type="InterPro" id="IPR052162">
    <property type="entry name" value="Sensor_kinase/Photoreceptor"/>
</dbReference>
<dbReference type="InterPro" id="IPR035965">
    <property type="entry name" value="PAS-like_dom_sf"/>
</dbReference>
<dbReference type="Pfam" id="PF02518">
    <property type="entry name" value="HATPase_c"/>
    <property type="match status" value="1"/>
</dbReference>
<dbReference type="PROSITE" id="PS50113">
    <property type="entry name" value="PAC"/>
    <property type="match status" value="2"/>
</dbReference>
<gene>
    <name evidence="11" type="ordered locus">Spirs_3539</name>
</gene>
<feature type="domain" description="PAS" evidence="9">
    <location>
        <begin position="263"/>
        <end position="332"/>
    </location>
</feature>
<evidence type="ECO:0000313" key="12">
    <source>
        <dbReference type="Proteomes" id="UP000002318"/>
    </source>
</evidence>
<dbReference type="InterPro" id="IPR013656">
    <property type="entry name" value="PAS_4"/>
</dbReference>
<dbReference type="eggNOG" id="COG3829">
    <property type="taxonomic scope" value="Bacteria"/>
</dbReference>
<dbReference type="KEGG" id="ssm:Spirs_3539"/>
<dbReference type="SMART" id="SM00448">
    <property type="entry name" value="REC"/>
    <property type="match status" value="1"/>
</dbReference>
<feature type="domain" description="PAC" evidence="10">
    <location>
        <begin position="211"/>
        <end position="262"/>
    </location>
</feature>
<dbReference type="InterPro" id="IPR000014">
    <property type="entry name" value="PAS"/>
</dbReference>
<dbReference type="Pfam" id="PF00072">
    <property type="entry name" value="Response_reg"/>
    <property type="match status" value="1"/>
</dbReference>
<dbReference type="EMBL" id="CP002116">
    <property type="protein sequence ID" value="ADK82627.1"/>
    <property type="molecule type" value="Genomic_DNA"/>
</dbReference>
<evidence type="ECO:0000256" key="6">
    <source>
        <dbReference type="PROSITE-ProRule" id="PRU00169"/>
    </source>
</evidence>
<dbReference type="SUPFAM" id="SSF55874">
    <property type="entry name" value="ATPase domain of HSP90 chaperone/DNA topoisomerase II/histidine kinase"/>
    <property type="match status" value="1"/>
</dbReference>
<dbReference type="PANTHER" id="PTHR43304">
    <property type="entry name" value="PHYTOCHROME-LIKE PROTEIN CPH1"/>
    <property type="match status" value="1"/>
</dbReference>
<dbReference type="SMART" id="SM00091">
    <property type="entry name" value="PAS"/>
    <property type="match status" value="3"/>
</dbReference>
<evidence type="ECO:0000256" key="1">
    <source>
        <dbReference type="ARBA" id="ARBA00000085"/>
    </source>
</evidence>
<evidence type="ECO:0000259" key="9">
    <source>
        <dbReference type="PROSITE" id="PS50112"/>
    </source>
</evidence>
<dbReference type="InterPro" id="IPR011006">
    <property type="entry name" value="CheY-like_superfamily"/>
</dbReference>
<evidence type="ECO:0000256" key="5">
    <source>
        <dbReference type="ARBA" id="ARBA00022777"/>
    </source>
</evidence>
<keyword evidence="5 11" id="KW-0418">Kinase</keyword>
<dbReference type="AlphaFoldDB" id="E1R7C2"/>
<dbReference type="PROSITE" id="PS50110">
    <property type="entry name" value="RESPONSE_REGULATORY"/>
    <property type="match status" value="1"/>
</dbReference>
<dbReference type="OrthoDB" id="9767435at2"/>
<dbReference type="eggNOG" id="COG3920">
    <property type="taxonomic scope" value="Bacteria"/>
</dbReference>
<evidence type="ECO:0000259" key="7">
    <source>
        <dbReference type="PROSITE" id="PS50109"/>
    </source>
</evidence>
<dbReference type="SMART" id="SM00086">
    <property type="entry name" value="PAC"/>
    <property type="match status" value="3"/>
</dbReference>
<keyword evidence="12" id="KW-1185">Reference proteome</keyword>
<dbReference type="STRING" id="573413.Spirs_3539"/>
<dbReference type="InterPro" id="IPR003594">
    <property type="entry name" value="HATPase_dom"/>
</dbReference>
<sequence>MGNKEPRNILLVDSDGIIASTGKELLQRHGHRVTTAQTGRQAVTIINAHEEIEIVLTEIDIDRSMNGAETARQILALRELPILFLTDRRDKEALDLIRDIPSYGYILKASGEYVLIKVLNMAYDFFRTQKELVKKERLYRWVADNSSDGIAVIENHKTNFVSPAYLQMLGCTSLGDREISLDDLFKRVHPDDLPRVKNNIAAAIANGSKRLRHRYRIIKSDGSYAWIEDNVALFYHNGQYQFSIINGRDVTEYQLARERLSAKEREYRSLFEGAIHPIIIFDSNGVIVDLNQAAAEDVGAAKEHLAGKAITSLFPGFSRVLLDRIRNCLQTNKKMEYTDTVKCSEGDERHYTNIFQPTPYEAGKQRLVQLFAYDITQHKNAEIALRKSEERFSYAMEASNDGLWDWTLSSNEVYFSPACEAIVGYKPGTLPRTIASWTNMLHPEDRPTAIQAHRDCIDNKSDTFRLEQRIVSKDGTLRWILSKGKAVERDKSGKALRLVAVHTDITERKQVEEKLRKALDEKDALMREMNHRIKNNLAMVSSLISLKEFSMGPNSDLSDIRSQLEAIRTIHDKLSRSNSTLNIKLKEYITDLLTPLFLTAANMEVALHIDVPELLIPAKTGVAIGLIINEVATNAVKHGFIPSEKAEFSVVLKRLEASDDFLLILSNSGRSFPKEIDFDNSQTLGLQLIRSLTEQLGGEVELRREPWTKFLITIPRQVLGSSQ</sequence>
<reference evidence="11 12" key="1">
    <citation type="journal article" date="2010" name="Stand. Genomic Sci.">
        <title>Complete genome sequence of Spirochaeta smaragdinae type strain (SEBR 4228).</title>
        <authorList>
            <person name="Mavromatis K."/>
            <person name="Yasawong M."/>
            <person name="Chertkov O."/>
            <person name="Lapidus A."/>
            <person name="Lucas S."/>
            <person name="Nolan M."/>
            <person name="Del Rio T.G."/>
            <person name="Tice H."/>
            <person name="Cheng J.F."/>
            <person name="Pitluck S."/>
            <person name="Liolios K."/>
            <person name="Ivanova N."/>
            <person name="Tapia R."/>
            <person name="Han C."/>
            <person name="Bruce D."/>
            <person name="Goodwin L."/>
            <person name="Pati A."/>
            <person name="Chen A."/>
            <person name="Palaniappan K."/>
            <person name="Land M."/>
            <person name="Hauser L."/>
            <person name="Chang Y.J."/>
            <person name="Jeffries C.D."/>
            <person name="Detter J.C."/>
            <person name="Rohde M."/>
            <person name="Brambilla E."/>
            <person name="Spring S."/>
            <person name="Goker M."/>
            <person name="Sikorski J."/>
            <person name="Woyke T."/>
            <person name="Bristow J."/>
            <person name="Eisen J.A."/>
            <person name="Markowitz V."/>
            <person name="Hugenholtz P."/>
            <person name="Klenk H.P."/>
            <person name="Kyrpides N.C."/>
        </authorList>
    </citation>
    <scope>NUCLEOTIDE SEQUENCE [LARGE SCALE GENOMIC DNA]</scope>
    <source>
        <strain evidence="12">DSM 11293 / JCM 15392 / SEBR 4228</strain>
    </source>
</reference>
<evidence type="ECO:0000256" key="4">
    <source>
        <dbReference type="ARBA" id="ARBA00022679"/>
    </source>
</evidence>